<keyword evidence="1" id="KW-0812">Transmembrane</keyword>
<sequence>MILKLAKTLARRVFKTQSRGLDMNAKWATRIGLLVSSVVGWLVTCWVTTQTALPHLAVGASVTSAGWFAQIVSLISASGLSLATVIAFVKQWSPVVQNVLPGIKIPDMSDPKAEKLLSDAVELGLAVSAYLAAKDDKGAQRRFALAAITELGDMAELKSPAIAAALSQLGAAMATQWFPAPVQLSGVQS</sequence>
<accession>A0A6J5RAK9</accession>
<protein>
    <submittedName>
        <fullName evidence="2">Uncharacterized protein</fullName>
    </submittedName>
</protein>
<evidence type="ECO:0000313" key="2">
    <source>
        <dbReference type="EMBL" id="CAB4191407.1"/>
    </source>
</evidence>
<keyword evidence="1" id="KW-1133">Transmembrane helix</keyword>
<feature type="transmembrane region" description="Helical" evidence="1">
    <location>
        <begin position="67"/>
        <end position="89"/>
    </location>
</feature>
<name>A0A6J5RAK9_9CAUD</name>
<organism evidence="2">
    <name type="scientific">uncultured Caudovirales phage</name>
    <dbReference type="NCBI Taxonomy" id="2100421"/>
    <lineage>
        <taxon>Viruses</taxon>
        <taxon>Duplodnaviria</taxon>
        <taxon>Heunggongvirae</taxon>
        <taxon>Uroviricota</taxon>
        <taxon>Caudoviricetes</taxon>
        <taxon>Peduoviridae</taxon>
        <taxon>Maltschvirus</taxon>
        <taxon>Maltschvirus maltsch</taxon>
    </lineage>
</organism>
<keyword evidence="1" id="KW-0472">Membrane</keyword>
<feature type="transmembrane region" description="Helical" evidence="1">
    <location>
        <begin position="27"/>
        <end position="47"/>
    </location>
</feature>
<evidence type="ECO:0000256" key="1">
    <source>
        <dbReference type="SAM" id="Phobius"/>
    </source>
</evidence>
<reference evidence="2" key="1">
    <citation type="submission" date="2020-05" db="EMBL/GenBank/DDBJ databases">
        <authorList>
            <person name="Chiriac C."/>
            <person name="Salcher M."/>
            <person name="Ghai R."/>
            <person name="Kavagutti S V."/>
        </authorList>
    </citation>
    <scope>NUCLEOTIDE SEQUENCE</scope>
</reference>
<proteinExistence type="predicted"/>
<gene>
    <name evidence="2" type="ORF">UFOVP1229_27</name>
</gene>
<dbReference type="EMBL" id="LR797178">
    <property type="protein sequence ID" value="CAB4191407.1"/>
    <property type="molecule type" value="Genomic_DNA"/>
</dbReference>